<evidence type="ECO:0000259" key="15">
    <source>
        <dbReference type="Pfam" id="PF13851"/>
    </source>
</evidence>
<evidence type="ECO:0000256" key="13">
    <source>
        <dbReference type="SAM" id="Coils"/>
    </source>
</evidence>
<dbReference type="InterPro" id="IPR039308">
    <property type="entry name" value="GAS8"/>
</dbReference>
<dbReference type="GO" id="GO:0005874">
    <property type="term" value="C:microtubule"/>
    <property type="evidence" value="ECO:0007669"/>
    <property type="project" value="UniProtKB-KW"/>
</dbReference>
<dbReference type="Proteomes" id="UP000050795">
    <property type="component" value="Unassembled WGS sequence"/>
</dbReference>
<sequence>MAPGRRKGKKNKFAIVINNVSTTDMTKEEIEAYVVLLREELEKEKQERNLALLEKQKISTFWELTKKQLDEARSLLIKKERDLEDTDEKHQLEMKIYRQKLKHVMFEQNTRDSAAKKEALQSLSNSENEARAEIRAIRNENYTLKVKLRQQLVRTEETIKQLKRQHELDIAHIRQDFSRQREELEIRAGTQMTQLRKTIDTQRRVEVHETEERKNVHIQNLEMNHEQAFANMKSYYNDVTLGNVSVIKTLRENIDELRCQLSRVQRLLDESYVELNKKKEELAKTDKENVHLRQIEHLYEMEKSAHVLTKNNAKKTLKSMKNLEDNYDLLKARFEALDKMRGNLAQTFEKLLLDVQQRMGLKTLLVERKLQYLAEMLETREAQVKQLLIALDSDPQSVEIAKGHLEDLLKSKNEAIHELQYEIMRMGKAYNELWSTCQSKLVDEMNSPINLGITPVKVNIQLISPFNPSTALGKKLNDPILNHKPHPRLYDRQQNRDDDDSDSGNKNKEKNENTIGKPKCIAPKYGKGPTGLASIAPF</sequence>
<proteinExistence type="inferred from homology"/>
<evidence type="ECO:0000256" key="6">
    <source>
        <dbReference type="ARBA" id="ARBA00022701"/>
    </source>
</evidence>
<dbReference type="GO" id="GO:0048870">
    <property type="term" value="P:cell motility"/>
    <property type="evidence" value="ECO:0007669"/>
    <property type="project" value="InterPro"/>
</dbReference>
<feature type="domain" description="Growth arrest-specific protein 8" evidence="15">
    <location>
        <begin position="221"/>
        <end position="419"/>
    </location>
</feature>
<dbReference type="GO" id="GO:0031267">
    <property type="term" value="F:small GTPase binding"/>
    <property type="evidence" value="ECO:0007669"/>
    <property type="project" value="InterPro"/>
</dbReference>
<feature type="coiled-coil region" evidence="13">
    <location>
        <begin position="27"/>
        <end position="89"/>
    </location>
</feature>
<dbReference type="PANTHER" id="PTHR31543">
    <property type="entry name" value="DYNEIN REGULATORY COMPLEX SUBUNIT 4"/>
    <property type="match status" value="1"/>
</dbReference>
<keyword evidence="7" id="KW-0282">Flagellum</keyword>
<keyword evidence="10" id="KW-0206">Cytoskeleton</keyword>
<evidence type="ECO:0000256" key="2">
    <source>
        <dbReference type="ARBA" id="ARBA00004245"/>
    </source>
</evidence>
<feature type="region of interest" description="Disordered" evidence="14">
    <location>
        <begin position="477"/>
        <end position="538"/>
    </location>
</feature>
<evidence type="ECO:0000256" key="14">
    <source>
        <dbReference type="SAM" id="MobiDB-lite"/>
    </source>
</evidence>
<dbReference type="PANTHER" id="PTHR31543:SF0">
    <property type="entry name" value="DYNEIN REGULATORY COMPLEX SUBUNIT 4"/>
    <property type="match status" value="1"/>
</dbReference>
<keyword evidence="5" id="KW-0963">Cytoplasm</keyword>
<evidence type="ECO:0000256" key="1">
    <source>
        <dbReference type="ARBA" id="ARBA00004230"/>
    </source>
</evidence>
<dbReference type="GO" id="GO:0031514">
    <property type="term" value="C:motile cilium"/>
    <property type="evidence" value="ECO:0007669"/>
    <property type="project" value="UniProtKB-SubCell"/>
</dbReference>
<evidence type="ECO:0000256" key="12">
    <source>
        <dbReference type="ARBA" id="ARBA00031568"/>
    </source>
</evidence>
<feature type="coiled-coil region" evidence="13">
    <location>
        <begin position="120"/>
        <end position="165"/>
    </location>
</feature>
<dbReference type="Pfam" id="PF13851">
    <property type="entry name" value="GAS"/>
    <property type="match status" value="1"/>
</dbReference>
<evidence type="ECO:0000256" key="5">
    <source>
        <dbReference type="ARBA" id="ARBA00022490"/>
    </source>
</evidence>
<feature type="compositionally biased region" description="Basic and acidic residues" evidence="14">
    <location>
        <begin position="503"/>
        <end position="512"/>
    </location>
</feature>
<protein>
    <recommendedName>
        <fullName evidence="4">Dynein regulatory complex subunit 4</fullName>
    </recommendedName>
    <alternativeName>
        <fullName evidence="12">Growth arrest-specific protein 8</fullName>
    </alternativeName>
</protein>
<organism evidence="16 17">
    <name type="scientific">Trichobilharzia regenti</name>
    <name type="common">Nasal bird schistosome</name>
    <dbReference type="NCBI Taxonomy" id="157069"/>
    <lineage>
        <taxon>Eukaryota</taxon>
        <taxon>Metazoa</taxon>
        <taxon>Spiralia</taxon>
        <taxon>Lophotrochozoa</taxon>
        <taxon>Platyhelminthes</taxon>
        <taxon>Trematoda</taxon>
        <taxon>Digenea</taxon>
        <taxon>Strigeidida</taxon>
        <taxon>Schistosomatoidea</taxon>
        <taxon>Schistosomatidae</taxon>
        <taxon>Trichobilharzia</taxon>
    </lineage>
</organism>
<reference evidence="17" key="2">
    <citation type="submission" date="2023-11" db="UniProtKB">
        <authorList>
            <consortium name="WormBaseParasite"/>
        </authorList>
    </citation>
    <scope>IDENTIFICATION</scope>
</reference>
<accession>A0AA85J1K2</accession>
<dbReference type="InterPro" id="IPR025593">
    <property type="entry name" value="GAS8_dom"/>
</dbReference>
<evidence type="ECO:0000256" key="9">
    <source>
        <dbReference type="ARBA" id="ARBA00023069"/>
    </source>
</evidence>
<dbReference type="GO" id="GO:0008017">
    <property type="term" value="F:microtubule binding"/>
    <property type="evidence" value="ECO:0007669"/>
    <property type="project" value="InterPro"/>
</dbReference>
<evidence type="ECO:0000313" key="17">
    <source>
        <dbReference type="WBParaSite" id="TREG1_124250.1"/>
    </source>
</evidence>
<evidence type="ECO:0000256" key="10">
    <source>
        <dbReference type="ARBA" id="ARBA00023212"/>
    </source>
</evidence>
<keyword evidence="11" id="KW-0966">Cell projection</keyword>
<evidence type="ECO:0000256" key="3">
    <source>
        <dbReference type="ARBA" id="ARBA00009859"/>
    </source>
</evidence>
<feature type="coiled-coil region" evidence="13">
    <location>
        <begin position="218"/>
        <end position="340"/>
    </location>
</feature>
<name>A0AA85J1K2_TRIRE</name>
<dbReference type="GO" id="GO:0005794">
    <property type="term" value="C:Golgi apparatus"/>
    <property type="evidence" value="ECO:0007669"/>
    <property type="project" value="TreeGrafter"/>
</dbReference>
<dbReference type="AlphaFoldDB" id="A0AA85J1K2"/>
<keyword evidence="8 13" id="KW-0175">Coiled coil</keyword>
<keyword evidence="6" id="KW-0493">Microtubule</keyword>
<evidence type="ECO:0000256" key="7">
    <source>
        <dbReference type="ARBA" id="ARBA00022846"/>
    </source>
</evidence>
<keyword evidence="16" id="KW-1185">Reference proteome</keyword>
<evidence type="ECO:0000256" key="4">
    <source>
        <dbReference type="ARBA" id="ARBA00021301"/>
    </source>
</evidence>
<evidence type="ECO:0000256" key="8">
    <source>
        <dbReference type="ARBA" id="ARBA00023054"/>
    </source>
</evidence>
<keyword evidence="9" id="KW-0969">Cilium</keyword>
<comment type="subcellular location">
    <subcellularLocation>
        <location evidence="1">Cell projection</location>
        <location evidence="1">Cilium</location>
        <location evidence="1">Flagellum</location>
    </subcellularLocation>
    <subcellularLocation>
        <location evidence="2">Cytoplasm</location>
        <location evidence="2">Cytoskeleton</location>
    </subcellularLocation>
</comment>
<evidence type="ECO:0000313" key="16">
    <source>
        <dbReference type="Proteomes" id="UP000050795"/>
    </source>
</evidence>
<reference evidence="16" key="1">
    <citation type="submission" date="2022-06" db="EMBL/GenBank/DDBJ databases">
        <authorList>
            <person name="Berger JAMES D."/>
            <person name="Berger JAMES D."/>
        </authorList>
    </citation>
    <scope>NUCLEOTIDE SEQUENCE [LARGE SCALE GENOMIC DNA]</scope>
</reference>
<evidence type="ECO:0000256" key="11">
    <source>
        <dbReference type="ARBA" id="ARBA00023273"/>
    </source>
</evidence>
<dbReference type="WBParaSite" id="TREG1_124250.1">
    <property type="protein sequence ID" value="TREG1_124250.1"/>
    <property type="gene ID" value="TREG1_124250"/>
</dbReference>
<comment type="similarity">
    <text evidence="3">Belongs to the DRC4 family.</text>
</comment>